<reference evidence="7 8" key="1">
    <citation type="submission" date="2018-07" db="EMBL/GenBank/DDBJ databases">
        <title>Genomic Encyclopedia of Type Strains, Phase III (KMG-III): the genomes of soil and plant-associated and newly described type strains.</title>
        <authorList>
            <person name="Whitman W."/>
        </authorList>
    </citation>
    <scope>NUCLEOTIDE SEQUENCE [LARGE SCALE GENOMIC DNA]</scope>
    <source>
        <strain evidence="7 8">CECT 8236</strain>
    </source>
</reference>
<dbReference type="Pfam" id="PF00440">
    <property type="entry name" value="TetR_N"/>
    <property type="match status" value="1"/>
</dbReference>
<feature type="DNA-binding region" description="H-T-H motif" evidence="5">
    <location>
        <begin position="22"/>
        <end position="41"/>
    </location>
</feature>
<evidence type="ECO:0000256" key="1">
    <source>
        <dbReference type="ARBA" id="ARBA00022491"/>
    </source>
</evidence>
<keyword evidence="4" id="KW-0804">Transcription</keyword>
<keyword evidence="8" id="KW-1185">Reference proteome</keyword>
<feature type="domain" description="HTH tetR-type" evidence="6">
    <location>
        <begin position="1"/>
        <end position="59"/>
    </location>
</feature>
<dbReference type="Gene3D" id="1.10.357.10">
    <property type="entry name" value="Tetracycline Repressor, domain 2"/>
    <property type="match status" value="1"/>
</dbReference>
<dbReference type="GO" id="GO:0000976">
    <property type="term" value="F:transcription cis-regulatory region binding"/>
    <property type="evidence" value="ECO:0007669"/>
    <property type="project" value="TreeGrafter"/>
</dbReference>
<dbReference type="EMBL" id="QRDY01000001">
    <property type="protein sequence ID" value="RED65677.1"/>
    <property type="molecule type" value="Genomic_DNA"/>
</dbReference>
<evidence type="ECO:0000313" key="8">
    <source>
        <dbReference type="Proteomes" id="UP000256869"/>
    </source>
</evidence>
<dbReference type="PROSITE" id="PS01081">
    <property type="entry name" value="HTH_TETR_1"/>
    <property type="match status" value="1"/>
</dbReference>
<dbReference type="GO" id="GO:0003700">
    <property type="term" value="F:DNA-binding transcription factor activity"/>
    <property type="evidence" value="ECO:0007669"/>
    <property type="project" value="TreeGrafter"/>
</dbReference>
<dbReference type="PANTHER" id="PTHR30055">
    <property type="entry name" value="HTH-TYPE TRANSCRIPTIONAL REGULATOR RUTR"/>
    <property type="match status" value="1"/>
</dbReference>
<dbReference type="InterPro" id="IPR001647">
    <property type="entry name" value="HTH_TetR"/>
</dbReference>
<dbReference type="SUPFAM" id="SSF46689">
    <property type="entry name" value="Homeodomain-like"/>
    <property type="match status" value="1"/>
</dbReference>
<dbReference type="PROSITE" id="PS50977">
    <property type="entry name" value="HTH_TETR_2"/>
    <property type="match status" value="1"/>
</dbReference>
<dbReference type="Proteomes" id="UP000256869">
    <property type="component" value="Unassembled WGS sequence"/>
</dbReference>
<dbReference type="PRINTS" id="PR00455">
    <property type="entry name" value="HTHTETR"/>
</dbReference>
<name>A0A3D9IVQ8_9BACL</name>
<keyword evidence="1" id="KW-0678">Repressor</keyword>
<protein>
    <submittedName>
        <fullName evidence="7">TetR family transcriptional regulator</fullName>
    </submittedName>
</protein>
<dbReference type="AlphaFoldDB" id="A0A3D9IVQ8"/>
<evidence type="ECO:0000259" key="6">
    <source>
        <dbReference type="PROSITE" id="PS50977"/>
    </source>
</evidence>
<evidence type="ECO:0000256" key="2">
    <source>
        <dbReference type="ARBA" id="ARBA00023015"/>
    </source>
</evidence>
<dbReference type="PANTHER" id="PTHR30055:SF175">
    <property type="entry name" value="HTH-TYPE TRANSCRIPTIONAL REPRESSOR KSTR2"/>
    <property type="match status" value="1"/>
</dbReference>
<organism evidence="7 8">
    <name type="scientific">Cohnella lupini</name>
    <dbReference type="NCBI Taxonomy" id="1294267"/>
    <lineage>
        <taxon>Bacteria</taxon>
        <taxon>Bacillati</taxon>
        <taxon>Bacillota</taxon>
        <taxon>Bacilli</taxon>
        <taxon>Bacillales</taxon>
        <taxon>Paenibacillaceae</taxon>
        <taxon>Cohnella</taxon>
    </lineage>
</organism>
<keyword evidence="3 5" id="KW-0238">DNA-binding</keyword>
<dbReference type="InterPro" id="IPR036271">
    <property type="entry name" value="Tet_transcr_reg_TetR-rel_C_sf"/>
</dbReference>
<evidence type="ECO:0000256" key="3">
    <source>
        <dbReference type="ARBA" id="ARBA00023125"/>
    </source>
</evidence>
<comment type="caution">
    <text evidence="7">The sequence shown here is derived from an EMBL/GenBank/DDBJ whole genome shotgun (WGS) entry which is preliminary data.</text>
</comment>
<dbReference type="InterPro" id="IPR023772">
    <property type="entry name" value="DNA-bd_HTH_TetR-type_CS"/>
</dbReference>
<proteinExistence type="predicted"/>
<dbReference type="Gene3D" id="1.10.10.60">
    <property type="entry name" value="Homeodomain-like"/>
    <property type="match status" value="1"/>
</dbReference>
<keyword evidence="2" id="KW-0805">Transcription regulation</keyword>
<evidence type="ECO:0000313" key="7">
    <source>
        <dbReference type="EMBL" id="RED65677.1"/>
    </source>
</evidence>
<accession>A0A3D9IVQ8</accession>
<sequence>MRDKVLMAASAMFMEFGYEPVTINAIAERAGVTKASVYYYFTNKAVLFAKSVSAMMRRISSSTRKILEANSGIRDKLEQLAFTKMSRPHLEFESLLREAIPFLSAEQLDDIRKAEHSIHEVIAKTFQEAMDAGEIARANSLLLSHAFTALLMIGTREQVGEVHYSGRELSDAIVALFWKGISPD</sequence>
<dbReference type="InterPro" id="IPR009057">
    <property type="entry name" value="Homeodomain-like_sf"/>
</dbReference>
<dbReference type="SUPFAM" id="SSF48498">
    <property type="entry name" value="Tetracyclin repressor-like, C-terminal domain"/>
    <property type="match status" value="1"/>
</dbReference>
<gene>
    <name evidence="7" type="ORF">DFP95_101165</name>
</gene>
<evidence type="ECO:0000256" key="4">
    <source>
        <dbReference type="ARBA" id="ARBA00023163"/>
    </source>
</evidence>
<evidence type="ECO:0000256" key="5">
    <source>
        <dbReference type="PROSITE-ProRule" id="PRU00335"/>
    </source>
</evidence>
<dbReference type="InterPro" id="IPR050109">
    <property type="entry name" value="HTH-type_TetR-like_transc_reg"/>
</dbReference>